<keyword evidence="1" id="KW-0472">Membrane</keyword>
<comment type="caution">
    <text evidence="2">The sequence shown here is derived from an EMBL/GenBank/DDBJ whole genome shotgun (WGS) entry which is preliminary data.</text>
</comment>
<dbReference type="Proteomes" id="UP000279089">
    <property type="component" value="Unassembled WGS sequence"/>
</dbReference>
<reference evidence="3" key="1">
    <citation type="submission" date="2018-11" db="EMBL/GenBank/DDBJ databases">
        <title>Chitinophaga lutea sp.nov., isolate from arsenic contaminated soil.</title>
        <authorList>
            <person name="Zong Y."/>
        </authorList>
    </citation>
    <scope>NUCLEOTIDE SEQUENCE [LARGE SCALE GENOMIC DNA]</scope>
    <source>
        <strain evidence="3">YLT18</strain>
    </source>
</reference>
<keyword evidence="1" id="KW-1133">Transmembrane helix</keyword>
<evidence type="ECO:0000256" key="1">
    <source>
        <dbReference type="SAM" id="Phobius"/>
    </source>
</evidence>
<sequence length="162" mass="18481">MYIWTTEYTYNRIPMFSSKLTLYVILVWLTSLSLPPLIILAIFQLNEQSVYASWSFSFVYILALLGSVLYGLPGLLFFAWLAYRAFRKEGSMKTKRFAMVKAVGLSVALTFLLLPLIDPANIFDEGFGWGRAFIVLVYLTTAIAAAWCFPLEDRPEIKNLPQ</sequence>
<proteinExistence type="predicted"/>
<feature type="transmembrane region" description="Helical" evidence="1">
    <location>
        <begin position="20"/>
        <end position="45"/>
    </location>
</feature>
<keyword evidence="3" id="KW-1185">Reference proteome</keyword>
<evidence type="ECO:0000313" key="2">
    <source>
        <dbReference type="EMBL" id="RPD42425.1"/>
    </source>
</evidence>
<feature type="transmembrane region" description="Helical" evidence="1">
    <location>
        <begin position="98"/>
        <end position="117"/>
    </location>
</feature>
<protein>
    <submittedName>
        <fullName evidence="2">Uncharacterized protein</fullName>
    </submittedName>
</protein>
<evidence type="ECO:0000313" key="3">
    <source>
        <dbReference type="Proteomes" id="UP000279089"/>
    </source>
</evidence>
<name>A0A3N4MG76_9BACT</name>
<feature type="transmembrane region" description="Helical" evidence="1">
    <location>
        <begin position="57"/>
        <end position="86"/>
    </location>
</feature>
<dbReference type="AlphaFoldDB" id="A0A3N4MG76"/>
<accession>A0A3N4MG76</accession>
<feature type="transmembrane region" description="Helical" evidence="1">
    <location>
        <begin position="129"/>
        <end position="149"/>
    </location>
</feature>
<organism evidence="2 3">
    <name type="scientific">Chitinophaga barathri</name>
    <dbReference type="NCBI Taxonomy" id="1647451"/>
    <lineage>
        <taxon>Bacteria</taxon>
        <taxon>Pseudomonadati</taxon>
        <taxon>Bacteroidota</taxon>
        <taxon>Chitinophagia</taxon>
        <taxon>Chitinophagales</taxon>
        <taxon>Chitinophagaceae</taxon>
        <taxon>Chitinophaga</taxon>
    </lineage>
</organism>
<gene>
    <name evidence="2" type="ORF">EG028_04410</name>
</gene>
<keyword evidence="1" id="KW-0812">Transmembrane</keyword>
<dbReference type="EMBL" id="RMBX01000002">
    <property type="protein sequence ID" value="RPD42425.1"/>
    <property type="molecule type" value="Genomic_DNA"/>
</dbReference>